<name>A0ABP0QV83_9DINO</name>
<protein>
    <submittedName>
        <fullName evidence="2">Uncharacterized protein</fullName>
    </submittedName>
</protein>
<feature type="non-terminal residue" evidence="2">
    <location>
        <position position="1"/>
    </location>
</feature>
<evidence type="ECO:0000256" key="1">
    <source>
        <dbReference type="SAM" id="MobiDB-lite"/>
    </source>
</evidence>
<organism evidence="2 3">
    <name type="scientific">Durusdinium trenchii</name>
    <dbReference type="NCBI Taxonomy" id="1381693"/>
    <lineage>
        <taxon>Eukaryota</taxon>
        <taxon>Sar</taxon>
        <taxon>Alveolata</taxon>
        <taxon>Dinophyceae</taxon>
        <taxon>Suessiales</taxon>
        <taxon>Symbiodiniaceae</taxon>
        <taxon>Durusdinium</taxon>
    </lineage>
</organism>
<evidence type="ECO:0000313" key="3">
    <source>
        <dbReference type="Proteomes" id="UP001642484"/>
    </source>
</evidence>
<feature type="region of interest" description="Disordered" evidence="1">
    <location>
        <begin position="1"/>
        <end position="29"/>
    </location>
</feature>
<accession>A0ABP0QV83</accession>
<dbReference type="EMBL" id="CAXAMN010025040">
    <property type="protein sequence ID" value="CAK9092205.1"/>
    <property type="molecule type" value="Genomic_DNA"/>
</dbReference>
<gene>
    <name evidence="2" type="ORF">CCMP2556_LOCUS44161</name>
</gene>
<feature type="compositionally biased region" description="Basic and acidic residues" evidence="1">
    <location>
        <begin position="1"/>
        <end position="22"/>
    </location>
</feature>
<reference evidence="2 3" key="1">
    <citation type="submission" date="2024-02" db="EMBL/GenBank/DDBJ databases">
        <authorList>
            <person name="Chen Y."/>
            <person name="Shah S."/>
            <person name="Dougan E. K."/>
            <person name="Thang M."/>
            <person name="Chan C."/>
        </authorList>
    </citation>
    <scope>NUCLEOTIDE SEQUENCE [LARGE SCALE GENOMIC DNA]</scope>
</reference>
<evidence type="ECO:0000313" key="2">
    <source>
        <dbReference type="EMBL" id="CAK9092205.1"/>
    </source>
</evidence>
<keyword evidence="3" id="KW-1185">Reference proteome</keyword>
<proteinExistence type="predicted"/>
<sequence>KDSLKIKEKAKATDGPDGQLDKRLKKQAKTVSVREKTGMWGYKVVTKKLSKACA</sequence>
<comment type="caution">
    <text evidence="2">The sequence shown here is derived from an EMBL/GenBank/DDBJ whole genome shotgun (WGS) entry which is preliminary data.</text>
</comment>
<dbReference type="Proteomes" id="UP001642484">
    <property type="component" value="Unassembled WGS sequence"/>
</dbReference>